<accession>A0ABX0ZBK3</accession>
<keyword evidence="6 7" id="KW-0472">Membrane</keyword>
<keyword evidence="3 7" id="KW-0812">Transmembrane</keyword>
<comment type="subcellular location">
    <subcellularLocation>
        <location evidence="1">Membrane</location>
        <topology evidence="1">Multi-pass membrane protein</topology>
    </subcellularLocation>
</comment>
<comment type="caution">
    <text evidence="9">The sequence shown here is derived from an EMBL/GenBank/DDBJ whole genome shotgun (WGS) entry which is preliminary data.</text>
</comment>
<dbReference type="PANTHER" id="PTHR32468">
    <property type="entry name" value="CATION/H + ANTIPORTER"/>
    <property type="match status" value="1"/>
</dbReference>
<dbReference type="PANTHER" id="PTHR32468:SF0">
    <property type="entry name" value="K(+)_H(+) ANTIPORTER 1"/>
    <property type="match status" value="1"/>
</dbReference>
<keyword evidence="4 7" id="KW-1133">Transmembrane helix</keyword>
<sequence length="444" mass="45785">MTLATAPLGLISAADLERFLFQVGLLLLAALLLGRLAQRLGLSAVAGELCAGVLLGPSLLGHLPGLGDWLLPHSAAQINLLDAVGQVGVLLLVGLTGIHIDLDLVRRRGVTAARISAAGVLLPVALGVLTGLALPASLIPDGVDEITFALFLAVAMGVSAIPVIAKTLTELRLVHRNVGQLILCAVTVDDIVGWMLLSVVSAMATTGVRAGGIAFSVVALIAILVLAVLARPLVRRALRTAARADGDDGEAVTVTTVVVLVVLAAAATHLLHLEAVFGALVCGIVIGSSGALDRSRLRPLRTVVMAVLAPLFFAIAGLRMDVTVLARPSVLLSALAVLAVAVTGKFVGAYVGARMSRLGHWESLALGAGMNARGVIEIIIAMVGLRLGVLGVETYTILVLVAVATSMMAPPLLRLSMRRVEQTAEERLRAQEHGIPLRGPDVAA</sequence>
<feature type="transmembrane region" description="Helical" evidence="7">
    <location>
        <begin position="19"/>
        <end position="37"/>
    </location>
</feature>
<keyword evidence="5" id="KW-0406">Ion transport</keyword>
<name>A0ABX0ZBK3_9ACTN</name>
<dbReference type="InterPro" id="IPR050794">
    <property type="entry name" value="CPA2_transporter"/>
</dbReference>
<feature type="transmembrane region" description="Helical" evidence="7">
    <location>
        <begin position="210"/>
        <end position="230"/>
    </location>
</feature>
<evidence type="ECO:0000313" key="9">
    <source>
        <dbReference type="EMBL" id="NJP33345.1"/>
    </source>
</evidence>
<dbReference type="RefSeq" id="WP_168001719.1">
    <property type="nucleotide sequence ID" value="NZ_JAATEO010000015.1"/>
</dbReference>
<evidence type="ECO:0000259" key="8">
    <source>
        <dbReference type="Pfam" id="PF00999"/>
    </source>
</evidence>
<keyword evidence="2" id="KW-0813">Transport</keyword>
<dbReference type="Proteomes" id="UP000783871">
    <property type="component" value="Unassembled WGS sequence"/>
</dbReference>
<evidence type="ECO:0000256" key="4">
    <source>
        <dbReference type="ARBA" id="ARBA00022989"/>
    </source>
</evidence>
<feature type="transmembrane region" description="Helical" evidence="7">
    <location>
        <begin position="112"/>
        <end position="134"/>
    </location>
</feature>
<gene>
    <name evidence="9" type="ORF">HCJ94_15470</name>
</gene>
<feature type="transmembrane region" description="Helical" evidence="7">
    <location>
        <begin position="395"/>
        <end position="413"/>
    </location>
</feature>
<feature type="domain" description="Cation/H+ exchanger transmembrane" evidence="8">
    <location>
        <begin position="29"/>
        <end position="411"/>
    </location>
</feature>
<dbReference type="InterPro" id="IPR006153">
    <property type="entry name" value="Cation/H_exchanger_TM"/>
</dbReference>
<feature type="transmembrane region" description="Helical" evidence="7">
    <location>
        <begin position="83"/>
        <end position="100"/>
    </location>
</feature>
<keyword evidence="10" id="KW-1185">Reference proteome</keyword>
<protein>
    <submittedName>
        <fullName evidence="9">Cation:proton antiporter</fullName>
    </submittedName>
</protein>
<evidence type="ECO:0000256" key="3">
    <source>
        <dbReference type="ARBA" id="ARBA00022692"/>
    </source>
</evidence>
<proteinExistence type="predicted"/>
<feature type="transmembrane region" description="Helical" evidence="7">
    <location>
        <begin position="44"/>
        <end position="63"/>
    </location>
</feature>
<evidence type="ECO:0000313" key="10">
    <source>
        <dbReference type="Proteomes" id="UP000783871"/>
    </source>
</evidence>
<dbReference type="Pfam" id="PF00999">
    <property type="entry name" value="Na_H_Exchanger"/>
    <property type="match status" value="1"/>
</dbReference>
<dbReference type="Gene3D" id="1.20.1530.20">
    <property type="match status" value="1"/>
</dbReference>
<evidence type="ECO:0000256" key="2">
    <source>
        <dbReference type="ARBA" id="ARBA00022448"/>
    </source>
</evidence>
<feature type="transmembrane region" description="Helical" evidence="7">
    <location>
        <begin position="251"/>
        <end position="269"/>
    </location>
</feature>
<evidence type="ECO:0000256" key="5">
    <source>
        <dbReference type="ARBA" id="ARBA00023065"/>
    </source>
</evidence>
<evidence type="ECO:0000256" key="7">
    <source>
        <dbReference type="SAM" id="Phobius"/>
    </source>
</evidence>
<organism evidence="9 10">
    <name type="scientific">Micromonospora thermarum</name>
    <dbReference type="NCBI Taxonomy" id="2720024"/>
    <lineage>
        <taxon>Bacteria</taxon>
        <taxon>Bacillati</taxon>
        <taxon>Actinomycetota</taxon>
        <taxon>Actinomycetes</taxon>
        <taxon>Micromonosporales</taxon>
        <taxon>Micromonosporaceae</taxon>
        <taxon>Micromonospora</taxon>
    </lineage>
</organism>
<feature type="transmembrane region" description="Helical" evidence="7">
    <location>
        <begin position="146"/>
        <end position="169"/>
    </location>
</feature>
<feature type="transmembrane region" description="Helical" evidence="7">
    <location>
        <begin position="181"/>
        <end position="204"/>
    </location>
</feature>
<dbReference type="EMBL" id="JAATEO010000015">
    <property type="protein sequence ID" value="NJP33345.1"/>
    <property type="molecule type" value="Genomic_DNA"/>
</dbReference>
<reference evidence="9 10" key="1">
    <citation type="submission" date="2020-03" db="EMBL/GenBank/DDBJ databases">
        <title>WGS of actinomycetes isolated from Thailand.</title>
        <authorList>
            <person name="Thawai C."/>
        </authorList>
    </citation>
    <scope>NUCLEOTIDE SEQUENCE [LARGE SCALE GENOMIC DNA]</scope>
    <source>
        <strain evidence="9 10">HSS6-12</strain>
    </source>
</reference>
<evidence type="ECO:0000256" key="1">
    <source>
        <dbReference type="ARBA" id="ARBA00004141"/>
    </source>
</evidence>
<feature type="transmembrane region" description="Helical" evidence="7">
    <location>
        <begin position="330"/>
        <end position="352"/>
    </location>
</feature>
<feature type="transmembrane region" description="Helical" evidence="7">
    <location>
        <begin position="364"/>
        <end position="389"/>
    </location>
</feature>
<evidence type="ECO:0000256" key="6">
    <source>
        <dbReference type="ARBA" id="ARBA00023136"/>
    </source>
</evidence>
<feature type="transmembrane region" description="Helical" evidence="7">
    <location>
        <begin position="275"/>
        <end position="292"/>
    </location>
</feature>
<dbReference type="InterPro" id="IPR038770">
    <property type="entry name" value="Na+/solute_symporter_sf"/>
</dbReference>
<feature type="transmembrane region" description="Helical" evidence="7">
    <location>
        <begin position="299"/>
        <end position="318"/>
    </location>
</feature>